<dbReference type="Pfam" id="PF06904">
    <property type="entry name" value="Extensin-like_C"/>
    <property type="match status" value="1"/>
</dbReference>
<feature type="domain" description="Extensin-like C-terminal" evidence="1">
    <location>
        <begin position="59"/>
        <end position="231"/>
    </location>
</feature>
<dbReference type="AlphaFoldDB" id="A0A2U1TPS9"/>
<dbReference type="Proteomes" id="UP000245138">
    <property type="component" value="Unassembled WGS sequence"/>
</dbReference>
<comment type="caution">
    <text evidence="2">The sequence shown here is derived from an EMBL/GenBank/DDBJ whole genome shotgun (WGS) entry which is preliminary data.</text>
</comment>
<proteinExistence type="predicted"/>
<sequence length="231" mass="25422">MRGLLVSLIILGGLIVFAPWLLRHLPPGYDPFSTLSVDDPPTFVTRYKLRQLASNPEECLTVLAQAQEKGRITFSAVNDVKGQCPLSSPVRVQRFGAVGLSTSFLASCPLALSSTMFVMQSAIPQASLLGTSLIRIDHVGSYACRNIYHRPEGRLSEHATADAVDIVGFRLADGRQISVLNQWPENNERGDYLRATFRDSCRFFGNSLGPEYNAAHANHFHLGMRGFGVCR</sequence>
<keyword evidence="3" id="KW-1185">Reference proteome</keyword>
<organism evidence="2 3">
    <name type="scientific">Brenneria roseae subsp. americana</name>
    <dbReference type="NCBI Taxonomy" id="1508507"/>
    <lineage>
        <taxon>Bacteria</taxon>
        <taxon>Pseudomonadati</taxon>
        <taxon>Pseudomonadota</taxon>
        <taxon>Gammaproteobacteria</taxon>
        <taxon>Enterobacterales</taxon>
        <taxon>Pectobacteriaceae</taxon>
        <taxon>Brenneria</taxon>
    </lineage>
</organism>
<accession>A0A2U1TPS9</accession>
<evidence type="ECO:0000313" key="3">
    <source>
        <dbReference type="Proteomes" id="UP000245138"/>
    </source>
</evidence>
<gene>
    <name evidence="2" type="ORF">B4923_13755</name>
</gene>
<dbReference type="OrthoDB" id="9809788at2"/>
<evidence type="ECO:0000259" key="1">
    <source>
        <dbReference type="Pfam" id="PF06904"/>
    </source>
</evidence>
<evidence type="ECO:0000313" key="2">
    <source>
        <dbReference type="EMBL" id="PWC11389.1"/>
    </source>
</evidence>
<name>A0A2U1TPS9_9GAMM</name>
<reference evidence="2 3" key="1">
    <citation type="submission" date="2018-04" db="EMBL/GenBank/DDBJ databases">
        <title>Brenneria corticis sp.nov.</title>
        <authorList>
            <person name="Li Y."/>
        </authorList>
    </citation>
    <scope>NUCLEOTIDE SEQUENCE [LARGE SCALE GENOMIC DNA]</scope>
    <source>
        <strain evidence="2 3">LMG 27715</strain>
    </source>
</reference>
<dbReference type="RefSeq" id="WP_109054933.1">
    <property type="nucleotide sequence ID" value="NZ_QDKJ01000010.1"/>
</dbReference>
<protein>
    <submittedName>
        <fullName evidence="2">Extensin</fullName>
    </submittedName>
</protein>
<dbReference type="EMBL" id="QDKJ01000010">
    <property type="protein sequence ID" value="PWC11389.1"/>
    <property type="molecule type" value="Genomic_DNA"/>
</dbReference>
<dbReference type="InterPro" id="IPR009683">
    <property type="entry name" value="Extensin-like_C"/>
</dbReference>